<dbReference type="SUPFAM" id="SSF53901">
    <property type="entry name" value="Thiolase-like"/>
    <property type="match status" value="1"/>
</dbReference>
<dbReference type="Pfam" id="PF23114">
    <property type="entry name" value="NAD-bd_HRPKS_sdrA"/>
    <property type="match status" value="1"/>
</dbReference>
<comment type="similarity">
    <text evidence="1">Belongs to the carnitine/choline acetyltransferase family.</text>
</comment>
<dbReference type="Gene3D" id="3.30.70.3290">
    <property type="match status" value="1"/>
</dbReference>
<evidence type="ECO:0000256" key="1">
    <source>
        <dbReference type="ARBA" id="ARBA00005232"/>
    </source>
</evidence>
<dbReference type="Gene3D" id="3.40.47.10">
    <property type="match status" value="1"/>
</dbReference>
<keyword evidence="2" id="KW-0596">Phosphopantetheine</keyword>
<evidence type="ECO:0000256" key="4">
    <source>
        <dbReference type="ARBA" id="ARBA00022679"/>
    </source>
</evidence>
<dbReference type="CDD" id="cd00833">
    <property type="entry name" value="PKS"/>
    <property type="match status" value="1"/>
</dbReference>
<evidence type="ECO:0000259" key="11">
    <source>
        <dbReference type="PROSITE" id="PS52004"/>
    </source>
</evidence>
<dbReference type="InterPro" id="IPR014043">
    <property type="entry name" value="Acyl_transferase_dom"/>
</dbReference>
<dbReference type="Pfam" id="PF08659">
    <property type="entry name" value="KR"/>
    <property type="match status" value="1"/>
</dbReference>
<dbReference type="Pfam" id="PF22621">
    <property type="entry name" value="CurL-like_PKS_C"/>
    <property type="match status" value="1"/>
</dbReference>
<keyword evidence="7" id="KW-0012">Acyltransferase</keyword>
<proteinExistence type="inferred from homology"/>
<dbReference type="InterPro" id="IPR011032">
    <property type="entry name" value="GroES-like_sf"/>
</dbReference>
<dbReference type="InterPro" id="IPR009081">
    <property type="entry name" value="PP-bd_ACP"/>
</dbReference>
<feature type="region of interest" description="N-terminal hotdog fold" evidence="9">
    <location>
        <begin position="954"/>
        <end position="1095"/>
    </location>
</feature>
<dbReference type="InterPro" id="IPR042104">
    <property type="entry name" value="PKS_dehydratase_sf"/>
</dbReference>
<accession>A0A507B9Z3</accession>
<dbReference type="Pfam" id="PF00698">
    <property type="entry name" value="Acyl_transf_1"/>
    <property type="match status" value="1"/>
</dbReference>
<dbReference type="InterPro" id="IPR029063">
    <property type="entry name" value="SAM-dependent_MTases_sf"/>
</dbReference>
<evidence type="ECO:0000256" key="10">
    <source>
        <dbReference type="SAM" id="MobiDB-lite"/>
    </source>
</evidence>
<dbReference type="CDD" id="cd02440">
    <property type="entry name" value="AdoMet_MTases"/>
    <property type="match status" value="1"/>
</dbReference>
<dbReference type="Proteomes" id="UP000319257">
    <property type="component" value="Unassembled WGS sequence"/>
</dbReference>
<dbReference type="InterPro" id="IPR020841">
    <property type="entry name" value="PKS_Beta-ketoAc_synthase_dom"/>
</dbReference>
<dbReference type="PROSITE" id="PS52019">
    <property type="entry name" value="PKS_MFAS_DH"/>
    <property type="match status" value="1"/>
</dbReference>
<feature type="domain" description="Ketosynthase family 3 (KS3)" evidence="11">
    <location>
        <begin position="4"/>
        <end position="431"/>
    </location>
</feature>
<dbReference type="GO" id="GO:1901336">
    <property type="term" value="P:lactone biosynthetic process"/>
    <property type="evidence" value="ECO:0007669"/>
    <property type="project" value="UniProtKB-ARBA"/>
</dbReference>
<dbReference type="SUPFAM" id="SSF52151">
    <property type="entry name" value="FabD/lysophospholipase-like"/>
    <property type="match status" value="1"/>
</dbReference>
<dbReference type="InterPro" id="IPR049552">
    <property type="entry name" value="PKS_DH_N"/>
</dbReference>
<dbReference type="InterPro" id="IPR049551">
    <property type="entry name" value="PKS_DH_C"/>
</dbReference>
<dbReference type="SMART" id="SM00829">
    <property type="entry name" value="PKS_ER"/>
    <property type="match status" value="1"/>
</dbReference>
<feature type="region of interest" description="Disordered" evidence="10">
    <location>
        <begin position="2609"/>
        <end position="2638"/>
    </location>
</feature>
<evidence type="ECO:0000256" key="7">
    <source>
        <dbReference type="ARBA" id="ARBA00023315"/>
    </source>
</evidence>
<dbReference type="SMART" id="SM00827">
    <property type="entry name" value="PKS_AT"/>
    <property type="match status" value="1"/>
</dbReference>
<dbReference type="Gene3D" id="3.90.180.10">
    <property type="entry name" value="Medium-chain alcohol dehydrogenases, catalytic domain"/>
    <property type="match status" value="1"/>
</dbReference>
<dbReference type="EMBL" id="SKBQ01000034">
    <property type="protein sequence ID" value="TPX13420.1"/>
    <property type="molecule type" value="Genomic_DNA"/>
</dbReference>
<dbReference type="GO" id="GO:0006633">
    <property type="term" value="P:fatty acid biosynthetic process"/>
    <property type="evidence" value="ECO:0007669"/>
    <property type="project" value="TreeGrafter"/>
</dbReference>
<sequence>MASITPIAVIGIGCRLPGGVGSPEDLWDLLSEGRTGLSEIPADRWNVDAFYHPDPEAREALNTRKGYFLKQNVAEFDARFFGFSTAEAEQTDPQQRLVLETTYEALENAGIPLETLKGSDTSVFISVFARDYDRMTWKDLPNVQKHAITGNGEAILAARISYVFDLRGGAMTIDTGCSGSLVAVHQACLSLRSGESRMAIAGGTELLLHPDQFVPWSYNGMANPEGQCFAFDSRGAGYGRGEGVGTVILKRLSDAIQDGDPIHSVILNSGINQDGKTAGILLPNAEAQSALVKHVYQSAGLDPANTLYVEAHGTGTQAGDKAEIHSIAEAISKERPSQDLYVGSVKANIGHLEASSGIAGFIKAVMVLKKGQIPPQPNFENEKPGLNLKARGIKIPTELTPLLPRGYAGPQRVSVSSYGYGGTNAHVVLESIHTMLDREMSVRRSLVEPLHNGVANGYTERHTNGVTNDSISLVNKSQRAFLFPLTAHAEAALKALPSNMMQWMATGKRTQEDLGSLSYTLCCRRSLFRWRSAIVASTVQELQDTLAAPLQKSRAATSTTLSFVFTGQGAQWHAMGRELISTSSIFRTSLEDSNTILKEHGCSWDLLAELQRDEQKSRVGTGELAQPITTAIQIALVDLFAIADIIPDKVVGHSSGEIAAAYAAGRLDRCAAIQVAFFRGQYSAQARTANEVPGAMLAVAGGEKTVAPLLDIVSASGKGRLSVACVNSPDSVTVSGDATAIRELERMMEVEVRLQTRALKVDTAYHSYHMEKVASAYLSSLQGVKWIEKPASEVTFYSAVTGGIKNSNFGAEYWTENLVSQVRFSQALETMASDLIKHGPTTKDQANVLIEIGPHSALQGPIRQTLSQFPGLTYTYCPSLVRKKEADRTVLSTAARLFELGLPVRLERLVSLQDDDTPRRCLSDLPPYPWDHSRQYWRESRLSRDHRLRQFPYHDLLGLLDVMSPLKEPRWRYHIGVARLPWLNHHVVERQVIWPGTGYMCMAIEAMKQLVRLRSPESTVVNLTMKDFEVAKAVIVPSEQFDGHSSEVEVQLILSSAENASEDSGWESLRIMSALPDGSWAQNFSGMIRADLSSIGNLGETEWAADDSITHLAQSLEDLKRIRSQATTQVDPNTLYSAMAAAGNEFGPSFMSLKEVSIGKRVGFAKMIVPDIGLYMPRSVYQPHTIHPAVLDVPNHVMGLLFYEECCKAAVMPTTTSEFSISTEVTINPSDELLIACEIMPEGKRSAQGKTWLFKELDNGQRIGLICATDSIRLRAVGEEANNESDKPFSRKKNYRVAWGDHIDCLTESAYHGLVTSAYVNPEGRLSIGDQLKLNDQAASIYLERALTEPISRPKSAAPHLDIFHDWITDYLGSSRQKTLLAGIETEIDKDELLQRSVASGIEGQMLARVGKHLPAILRGELHSLNVMIEDDLLNKFYMDGPLEASNVQAAEFVRLLAHNKPHMAVLEIGAGTGGTTASILRSLDAYGESLLEKYCYTDISAGFFEHAEKKFAKWRRFLDLRTLDISRNPLDQGFEPNTYDLIVASNVIHATPRISATLAHVRSLLRTGGRFVLVEMTRPTVAEGMIFGTLSGWWASEDGRTGSPLLAREGWHDALQKASFDGIEFASYDHDGPYPRTSVIISKAVDIELRGEPDAELSEAIVIEGPSSTQSAPFTTAVISKLKQHGLHCSIERWDRLEVPVSNADSKIVIILDHLENPLLASPNDAVFEKIRRLLMTSQRVCWVTYHESTDANISAMGGLAVGMARSIRRENEQMRLITLNIEDAVAEGTLSGPSGSVAKVVSICLNPDPKTGIVDDSEFALRQGRLMIPRLHADVEFNTWANRVNCHGRVEPGSFQGSGPLKLEVQVPGLLSSLCFTHDHAPTLALADDEIQLDTRAFGVNFRDVFIALGQMPPGTPMAGEVAGVVTAVGSGYFVQRTYKVGDRVIGLLGVPYSSQTRVKGVHCQLLPDSISLTDGASIYTVYLTTFYSLVEVARLEMGQIVLIHSASGGVGQAAIQIAQLIGAEVIATVGSVEKRNFITKEYGIPKSHILSSRWSPNTMRRKIMQLTENKGVNVVLNSLAGEVLAESWDCLAPLGVHIELGKTDIYRKSSLSMAPFDRNLTFAAVDLTVLLATIPMKMFTLLGRILQLFDQQKLTPVRPLNVLPINRIESAFRLIAERKHMGKVILEVPQNQESLVNVVLQPPPISQLSASGTYLVAGGLGDLGQRICKLLASFGAGHIVTLSRRSLDKTSLHDLEDQVSRLGGKLYVVQCDITDKDSISRVQEYCRMSSLPPVRGIIHGGMVLKDRPFASMRLEDWAAALGPKVTGTINLNDTFQSPELDFFITLSSVSGIAGRLAQANYSAGNCFQDAFVHAQNGRTRTRYFTINIGAVTGSKSIASMTASAAQQELMQSASMTFTELFQVLQYAMDPSTAFDGCAQSAMGFDRLSLLSQDHFAAANPFFGMLPYTEDASLSKSQESNPTRDIGSALRNASSMDEAVEVISQAIGEKFVAFINRDLEDISFDMPLSSFGMDSLVSIELKNWSKFSFVKRCQTEYGYSLSISANVSYFKVMRTFSVALQASELNGPASILALSRTLATRSTLLNPAVRNKSTPDERAEEQNSAPVEEPIKQDQGHGYDCCRQFEQLPKQPIPDFDEAMQDHLENAGHFAADSEELESFRQILNEFTTHGSVGRRVYEQLVREAQDPSIENWSADYVLNSIHVNFRHGLPYSSFLLLQPDGKFPHSQAERAALLATAAYDCKEALETTGQVPGKWMFGTPQCNHQQEWMFDAVREPAMGCDISRKYSSNHLAVLRNGHVFRIPFVENGVRVSYSRLKNALEHILQTAGEKSWAGILTVDNRDSWAKANQVIMAQRRQELLAFDVRNVAFFKAIEEATLVLNLDNGTPTNLTEHLTQSMLHAGFNRWWDKAMQFVVTENGKSAAIFEHSRIDGVTPLGLLYHLRDAISSHRPSTTNGVESSESGVSMVEELQLFTNEDVESHISNLRSRYTNMLSQREFITHTTSEFGKTFLVSHSIPIKGVVEATIQLASRLYHGGWNPESWEGVSLAHYHKGRHDMIQTVSKVVDDFCSVATDDSVPASQRKALMLSAANDMSAGVKKAMEGKGYFRLFNIINAIWPKDEPRPDYFNHPVSRRIESFTLVVTMLDAVAPGAAAMPANPGSMRIRYAVGDDDITFGVLGPKGKVREWSRCFDTAATIIKTLILSG</sequence>
<dbReference type="InterPro" id="IPR013217">
    <property type="entry name" value="Methyltransf_12"/>
</dbReference>
<dbReference type="InterPro" id="IPR000542">
    <property type="entry name" value="Carn_acyl_trans"/>
</dbReference>
<dbReference type="GeneID" id="41973597"/>
<feature type="active site" description="Proton donor; for dehydratase activity" evidence="9">
    <location>
        <position position="1192"/>
    </location>
</feature>
<dbReference type="InterPro" id="IPR057326">
    <property type="entry name" value="KR_dom"/>
</dbReference>
<evidence type="ECO:0000313" key="14">
    <source>
        <dbReference type="Proteomes" id="UP000319257"/>
    </source>
</evidence>
<keyword evidence="6" id="KW-0511">Multifunctional enzyme</keyword>
<dbReference type="Pfam" id="PF14765">
    <property type="entry name" value="PS-DH"/>
    <property type="match status" value="1"/>
</dbReference>
<dbReference type="InterPro" id="IPR016036">
    <property type="entry name" value="Malonyl_transacylase_ACP-bd"/>
</dbReference>
<dbReference type="RefSeq" id="XP_030995131.1">
    <property type="nucleotide sequence ID" value="XM_031140751.1"/>
</dbReference>
<gene>
    <name evidence="13" type="ORF">E0L32_006150</name>
</gene>
<keyword evidence="3" id="KW-0597">Phosphoprotein</keyword>
<dbReference type="SUPFAM" id="SSF53335">
    <property type="entry name" value="S-adenosyl-L-methionine-dependent methyltransferases"/>
    <property type="match status" value="1"/>
</dbReference>
<evidence type="ECO:0000256" key="5">
    <source>
        <dbReference type="ARBA" id="ARBA00023002"/>
    </source>
</evidence>
<evidence type="ECO:0000256" key="9">
    <source>
        <dbReference type="PROSITE-ProRule" id="PRU01363"/>
    </source>
</evidence>
<dbReference type="SUPFAM" id="SSF51735">
    <property type="entry name" value="NAD(P)-binding Rossmann-fold domains"/>
    <property type="match status" value="2"/>
</dbReference>
<comment type="caution">
    <text evidence="13">The sequence shown here is derived from an EMBL/GenBank/DDBJ whole genome shotgun (WGS) entry which is preliminary data.</text>
</comment>
<feature type="region of interest" description="C-terminal hotdog fold" evidence="9">
    <location>
        <begin position="1127"/>
        <end position="1283"/>
    </location>
</feature>
<evidence type="ECO:0000313" key="13">
    <source>
        <dbReference type="EMBL" id="TPX13420.1"/>
    </source>
</evidence>
<dbReference type="SUPFAM" id="SSF52777">
    <property type="entry name" value="CoA-dependent acyltransferases"/>
    <property type="match status" value="2"/>
</dbReference>
<dbReference type="Pfam" id="PF00109">
    <property type="entry name" value="ketoacyl-synt"/>
    <property type="match status" value="1"/>
</dbReference>
<evidence type="ECO:0000259" key="12">
    <source>
        <dbReference type="PROSITE" id="PS52019"/>
    </source>
</evidence>
<dbReference type="Pfam" id="PF02801">
    <property type="entry name" value="Ketoacyl-synt_C"/>
    <property type="match status" value="1"/>
</dbReference>
<dbReference type="SMART" id="SM00826">
    <property type="entry name" value="PKS_DH"/>
    <property type="match status" value="1"/>
</dbReference>
<evidence type="ECO:0008006" key="15">
    <source>
        <dbReference type="Google" id="ProtNLM"/>
    </source>
</evidence>
<dbReference type="InterPro" id="IPR001227">
    <property type="entry name" value="Ac_transferase_dom_sf"/>
</dbReference>
<dbReference type="CDD" id="cd05195">
    <property type="entry name" value="enoyl_red"/>
    <property type="match status" value="1"/>
</dbReference>
<dbReference type="PANTHER" id="PTHR43775">
    <property type="entry name" value="FATTY ACID SYNTHASE"/>
    <property type="match status" value="1"/>
</dbReference>
<dbReference type="InterPro" id="IPR056501">
    <property type="entry name" value="NAD-bd_HRPKS_sdrA"/>
</dbReference>
<dbReference type="PROSITE" id="PS52004">
    <property type="entry name" value="KS3_2"/>
    <property type="match status" value="1"/>
</dbReference>
<dbReference type="Pfam" id="PF08242">
    <property type="entry name" value="Methyltransf_12"/>
    <property type="match status" value="1"/>
</dbReference>
<name>A0A507B9Z3_9PEZI</name>
<dbReference type="InterPro" id="IPR036291">
    <property type="entry name" value="NAD(P)-bd_dom_sf"/>
</dbReference>
<feature type="domain" description="PKS/mFAS DH" evidence="12">
    <location>
        <begin position="954"/>
        <end position="1283"/>
    </location>
</feature>
<dbReference type="SUPFAM" id="SSF50129">
    <property type="entry name" value="GroES-like"/>
    <property type="match status" value="1"/>
</dbReference>
<dbReference type="InterPro" id="IPR039551">
    <property type="entry name" value="Cho/carn_acyl_trans"/>
</dbReference>
<feature type="active site" description="Proton acceptor; for dehydratase activity" evidence="9">
    <location>
        <position position="986"/>
    </location>
</feature>
<dbReference type="InParanoid" id="A0A507B9Z3"/>
<dbReference type="Gene3D" id="3.40.50.720">
    <property type="entry name" value="NAD(P)-binding Rossmann-like Domain"/>
    <property type="match status" value="1"/>
</dbReference>
<dbReference type="InterPro" id="IPR020843">
    <property type="entry name" value="ER"/>
</dbReference>
<dbReference type="InterPro" id="IPR016039">
    <property type="entry name" value="Thiolase-like"/>
</dbReference>
<keyword evidence="14" id="KW-1185">Reference proteome</keyword>
<dbReference type="Pfam" id="PF13602">
    <property type="entry name" value="ADH_zinc_N_2"/>
    <property type="match status" value="1"/>
</dbReference>
<dbReference type="Pfam" id="PF00755">
    <property type="entry name" value="Carn_acyltransf"/>
    <property type="match status" value="1"/>
</dbReference>
<dbReference type="FunFam" id="3.40.50.720:FF:000209">
    <property type="entry name" value="Polyketide synthase Pks12"/>
    <property type="match status" value="1"/>
</dbReference>
<dbReference type="InterPro" id="IPR016035">
    <property type="entry name" value="Acyl_Trfase/lysoPLipase"/>
</dbReference>
<evidence type="ECO:0000256" key="8">
    <source>
        <dbReference type="PIRSR" id="PIRSR600542-1"/>
    </source>
</evidence>
<dbReference type="InterPro" id="IPR049900">
    <property type="entry name" value="PKS_mFAS_DH"/>
</dbReference>
<dbReference type="InterPro" id="IPR013968">
    <property type="entry name" value="PKS_KR"/>
</dbReference>
<dbReference type="PANTHER" id="PTHR43775:SF22">
    <property type="entry name" value="SYNTHASE, PUTATIVE (JCVI)-RELATED"/>
    <property type="match status" value="1"/>
</dbReference>
<keyword evidence="4" id="KW-0808">Transferase</keyword>
<dbReference type="PROSITE" id="PS00440">
    <property type="entry name" value="ACYLTRANSF_C_2"/>
    <property type="match status" value="1"/>
</dbReference>
<evidence type="ECO:0000256" key="6">
    <source>
        <dbReference type="ARBA" id="ARBA00023268"/>
    </source>
</evidence>
<dbReference type="InterPro" id="IPR020807">
    <property type="entry name" value="PKS_DH"/>
</dbReference>
<dbReference type="Gene3D" id="3.30.559.10">
    <property type="entry name" value="Chloramphenicol acetyltransferase-like domain"/>
    <property type="match status" value="1"/>
</dbReference>
<dbReference type="SUPFAM" id="SSF55048">
    <property type="entry name" value="Probable ACP-binding domain of malonyl-CoA ACP transacylase"/>
    <property type="match status" value="1"/>
</dbReference>
<dbReference type="Pfam" id="PF21089">
    <property type="entry name" value="PKS_DH_N"/>
    <property type="match status" value="1"/>
</dbReference>
<dbReference type="SMART" id="SM00822">
    <property type="entry name" value="PKS_KR"/>
    <property type="match status" value="1"/>
</dbReference>
<organism evidence="13 14">
    <name type="scientific">Thyridium curvatum</name>
    <dbReference type="NCBI Taxonomy" id="1093900"/>
    <lineage>
        <taxon>Eukaryota</taxon>
        <taxon>Fungi</taxon>
        <taxon>Dikarya</taxon>
        <taxon>Ascomycota</taxon>
        <taxon>Pezizomycotina</taxon>
        <taxon>Sordariomycetes</taxon>
        <taxon>Sordariomycetidae</taxon>
        <taxon>Thyridiales</taxon>
        <taxon>Thyridiaceae</taxon>
        <taxon>Thyridium</taxon>
    </lineage>
</organism>
<dbReference type="Gene3D" id="3.40.366.10">
    <property type="entry name" value="Malonyl-Coenzyme A Acyl Carrier Protein, domain 2"/>
    <property type="match status" value="1"/>
</dbReference>
<dbReference type="GO" id="GO:0016491">
    <property type="term" value="F:oxidoreductase activity"/>
    <property type="evidence" value="ECO:0007669"/>
    <property type="project" value="UniProtKB-KW"/>
</dbReference>
<evidence type="ECO:0000256" key="3">
    <source>
        <dbReference type="ARBA" id="ARBA00022553"/>
    </source>
</evidence>
<dbReference type="SMART" id="SM00825">
    <property type="entry name" value="PKS_KS"/>
    <property type="match status" value="1"/>
</dbReference>
<dbReference type="GO" id="GO:0044550">
    <property type="term" value="P:secondary metabolite biosynthetic process"/>
    <property type="evidence" value="ECO:0007669"/>
    <property type="project" value="TreeGrafter"/>
</dbReference>
<dbReference type="Gene3D" id="3.30.559.70">
    <property type="entry name" value="Choline/Carnitine o-acyltransferase, domain 2"/>
    <property type="match status" value="1"/>
</dbReference>
<dbReference type="STRING" id="1093900.A0A507B9Z3"/>
<dbReference type="GO" id="GO:0004312">
    <property type="term" value="F:fatty acid synthase activity"/>
    <property type="evidence" value="ECO:0007669"/>
    <property type="project" value="TreeGrafter"/>
</dbReference>
<dbReference type="Gene3D" id="3.40.50.150">
    <property type="entry name" value="Vaccinia Virus protein VP39"/>
    <property type="match status" value="1"/>
</dbReference>
<dbReference type="InterPro" id="IPR014031">
    <property type="entry name" value="Ketoacyl_synth_C"/>
</dbReference>
<dbReference type="InterPro" id="IPR042231">
    <property type="entry name" value="Cho/carn_acyl_trans_2"/>
</dbReference>
<dbReference type="OrthoDB" id="329835at2759"/>
<evidence type="ECO:0000256" key="2">
    <source>
        <dbReference type="ARBA" id="ARBA00022450"/>
    </source>
</evidence>
<dbReference type="InterPro" id="IPR014030">
    <property type="entry name" value="Ketoacyl_synth_N"/>
</dbReference>
<reference evidence="13 14" key="1">
    <citation type="submission" date="2019-06" db="EMBL/GenBank/DDBJ databases">
        <title>Draft genome sequence of the filamentous fungus Phialemoniopsis curvata isolated from diesel fuel.</title>
        <authorList>
            <person name="Varaljay V.A."/>
            <person name="Lyon W.J."/>
            <person name="Crouch A.L."/>
            <person name="Drake C.E."/>
            <person name="Hollomon J.M."/>
            <person name="Nadeau L.J."/>
            <person name="Nunn H.S."/>
            <person name="Stevenson B.S."/>
            <person name="Bojanowski C.L."/>
            <person name="Crookes-Goodson W.J."/>
        </authorList>
    </citation>
    <scope>NUCLEOTIDE SEQUENCE [LARGE SCALE GENOMIC DNA]</scope>
    <source>
        <strain evidence="13 14">D216</strain>
    </source>
</reference>
<keyword evidence="5" id="KW-0560">Oxidoreductase</keyword>
<dbReference type="Pfam" id="PF23297">
    <property type="entry name" value="ACP_SdgA_C"/>
    <property type="match status" value="1"/>
</dbReference>
<dbReference type="InterPro" id="IPR050091">
    <property type="entry name" value="PKS_NRPS_Biosynth_Enz"/>
</dbReference>
<dbReference type="Gene3D" id="3.10.129.110">
    <property type="entry name" value="Polyketide synthase dehydratase"/>
    <property type="match status" value="1"/>
</dbReference>
<feature type="active site" description="Proton acceptor" evidence="8">
    <location>
        <position position="2950"/>
    </location>
</feature>
<dbReference type="InterPro" id="IPR023213">
    <property type="entry name" value="CAT-like_dom_sf"/>
</dbReference>
<protein>
    <recommendedName>
        <fullName evidence="15">Carrier domain-containing protein</fullName>
    </recommendedName>
</protein>